<protein>
    <submittedName>
        <fullName evidence="2">Uncharacterized protein</fullName>
    </submittedName>
</protein>
<proteinExistence type="predicted"/>
<dbReference type="AlphaFoldDB" id="A0A0B7A5V0"/>
<dbReference type="EMBL" id="HACG01028490">
    <property type="protein sequence ID" value="CEK75355.1"/>
    <property type="molecule type" value="Transcribed_RNA"/>
</dbReference>
<reference evidence="2" key="1">
    <citation type="submission" date="2014-12" db="EMBL/GenBank/DDBJ databases">
        <title>Insight into the proteome of Arion vulgaris.</title>
        <authorList>
            <person name="Aradska J."/>
            <person name="Bulat T."/>
            <person name="Smidak R."/>
            <person name="Sarate P."/>
            <person name="Gangsoo J."/>
            <person name="Sialana F."/>
            <person name="Bilban M."/>
            <person name="Lubec G."/>
        </authorList>
    </citation>
    <scope>NUCLEOTIDE SEQUENCE</scope>
    <source>
        <tissue evidence="2">Skin</tissue>
    </source>
</reference>
<evidence type="ECO:0000313" key="2">
    <source>
        <dbReference type="EMBL" id="CEK75355.1"/>
    </source>
</evidence>
<feature type="non-terminal residue" evidence="2">
    <location>
        <position position="1"/>
    </location>
</feature>
<accession>A0A0B7A5V0</accession>
<dbReference type="EMBL" id="HACG01028489">
    <property type="protein sequence ID" value="CEK75354.1"/>
    <property type="molecule type" value="Transcribed_RNA"/>
</dbReference>
<name>A0A0B7A5V0_9EUPU</name>
<evidence type="ECO:0000313" key="1">
    <source>
        <dbReference type="EMBL" id="CEK75354.1"/>
    </source>
</evidence>
<gene>
    <name evidence="2" type="primary">ORF95140</name>
    <name evidence="1" type="synonym">ORF95134</name>
</gene>
<organism evidence="2">
    <name type="scientific">Arion vulgaris</name>
    <dbReference type="NCBI Taxonomy" id="1028688"/>
    <lineage>
        <taxon>Eukaryota</taxon>
        <taxon>Metazoa</taxon>
        <taxon>Spiralia</taxon>
        <taxon>Lophotrochozoa</taxon>
        <taxon>Mollusca</taxon>
        <taxon>Gastropoda</taxon>
        <taxon>Heterobranchia</taxon>
        <taxon>Euthyneura</taxon>
        <taxon>Panpulmonata</taxon>
        <taxon>Eupulmonata</taxon>
        <taxon>Stylommatophora</taxon>
        <taxon>Helicina</taxon>
        <taxon>Arionoidea</taxon>
        <taxon>Arionidae</taxon>
        <taxon>Arion</taxon>
    </lineage>
</organism>
<sequence>FFFFQMGRRTSDRCYNNSLGTVLTEDEEEEEEAEYDVIIILNSSFIKFEYICYLSC</sequence>